<dbReference type="KEGG" id="fad:CDH04_09060"/>
<dbReference type="RefSeq" id="WP_112870711.1">
    <property type="nucleotide sequence ID" value="NZ_CP021781.1"/>
</dbReference>
<dbReference type="Pfam" id="PF01135">
    <property type="entry name" value="PCMT"/>
    <property type="match status" value="1"/>
</dbReference>
<evidence type="ECO:0000313" key="5">
    <source>
        <dbReference type="EMBL" id="QIW12781.1"/>
    </source>
</evidence>
<dbReference type="InterPro" id="IPR000682">
    <property type="entry name" value="PCMT"/>
</dbReference>
<evidence type="ECO:0000256" key="1">
    <source>
        <dbReference type="ARBA" id="ARBA00005369"/>
    </source>
</evidence>
<evidence type="ECO:0000313" key="4">
    <source>
        <dbReference type="EMBL" id="AXA34534.1"/>
    </source>
</evidence>
<dbReference type="Proteomes" id="UP000251120">
    <property type="component" value="Chromosome"/>
</dbReference>
<proteinExistence type="inferred from homology"/>
<protein>
    <recommendedName>
        <fullName evidence="2">Protein-L-isoaspartate O-methyltransferase</fullName>
    </recommendedName>
    <alternativeName>
        <fullName evidence="3">Protein L-isoaspartyl methyltransferase</fullName>
    </alternativeName>
</protein>
<accession>A0A2Z4Y0E6</accession>
<reference evidence="4 6" key="1">
    <citation type="submission" date="2017-06" db="EMBL/GenBank/DDBJ databases">
        <title>Complete genome of Francisella adeliensis.</title>
        <authorList>
            <person name="Vallesi A."/>
            <person name="Sjodin A."/>
        </authorList>
    </citation>
    <scope>NUCLEOTIDE SEQUENCE [LARGE SCALE GENOMIC DNA]</scope>
    <source>
        <strain evidence="4 6">FDC440</strain>
    </source>
</reference>
<evidence type="ECO:0000313" key="7">
    <source>
        <dbReference type="Proteomes" id="UP000681131"/>
    </source>
</evidence>
<dbReference type="Proteomes" id="UP000681131">
    <property type="component" value="Chromosome"/>
</dbReference>
<keyword evidence="7" id="KW-1185">Reference proteome</keyword>
<dbReference type="GO" id="GO:0005737">
    <property type="term" value="C:cytoplasm"/>
    <property type="evidence" value="ECO:0007669"/>
    <property type="project" value="TreeGrafter"/>
</dbReference>
<evidence type="ECO:0000256" key="3">
    <source>
        <dbReference type="ARBA" id="ARBA00030757"/>
    </source>
</evidence>
<dbReference type="EMBL" id="CP043424">
    <property type="protein sequence ID" value="QIW12781.1"/>
    <property type="molecule type" value="Genomic_DNA"/>
</dbReference>
<keyword evidence="4" id="KW-0808">Transferase</keyword>
<organism evidence="4 6">
    <name type="scientific">Francisella adeliensis</name>
    <dbReference type="NCBI Taxonomy" id="2007306"/>
    <lineage>
        <taxon>Bacteria</taxon>
        <taxon>Pseudomonadati</taxon>
        <taxon>Pseudomonadota</taxon>
        <taxon>Gammaproteobacteria</taxon>
        <taxon>Thiotrichales</taxon>
        <taxon>Francisellaceae</taxon>
        <taxon>Francisella</taxon>
    </lineage>
</organism>
<dbReference type="CDD" id="cd02440">
    <property type="entry name" value="AdoMet_MTases"/>
    <property type="match status" value="1"/>
</dbReference>
<dbReference type="InterPro" id="IPR029063">
    <property type="entry name" value="SAM-dependent_MTases_sf"/>
</dbReference>
<evidence type="ECO:0000313" key="6">
    <source>
        <dbReference type="Proteomes" id="UP000251120"/>
    </source>
</evidence>
<keyword evidence="4" id="KW-0489">Methyltransferase</keyword>
<sequence length="206" mass="23413">MNFEFARENMIKQQVMPEGIAYGSLIEAMSSIAREDFLPHQYKNLAYCDTNLVLGSREIKSPMLTAKLLNSLEIRESDDVLMLGVECGYTAALLAKISNSVEILDYSDDMLGQTRRSLASLNIFNAEFNNAEHLTNIIENDKKYDCVFITSAVQESDIDESLLQLLDLDGRMVFVVQTNICNKAYLLKKTSADEYDKKFLFDIYNK</sequence>
<dbReference type="Gene3D" id="3.40.50.150">
    <property type="entry name" value="Vaccinia Virus protein VP39"/>
    <property type="match status" value="1"/>
</dbReference>
<dbReference type="PANTHER" id="PTHR11579">
    <property type="entry name" value="PROTEIN-L-ISOASPARTATE O-METHYLTRANSFERASE"/>
    <property type="match status" value="1"/>
</dbReference>
<dbReference type="SUPFAM" id="SSF53335">
    <property type="entry name" value="S-adenosyl-L-methionine-dependent methyltransferases"/>
    <property type="match status" value="1"/>
</dbReference>
<reference evidence="5 7" key="2">
    <citation type="submission" date="2019-08" db="EMBL/GenBank/DDBJ databases">
        <title>Complete genome sequences of Francisella adeliensis (FSC1325 and FSC1326).</title>
        <authorList>
            <person name="Ohrman C."/>
            <person name="Uneklint I."/>
            <person name="Vallesi A."/>
            <person name="Karlsson L."/>
            <person name="Sjodin A."/>
        </authorList>
    </citation>
    <scope>NUCLEOTIDE SEQUENCE [LARGE SCALE GENOMIC DNA]</scope>
    <source>
        <strain evidence="5 7">FSC1325</strain>
    </source>
</reference>
<dbReference type="GO" id="GO:0004719">
    <property type="term" value="F:protein-L-isoaspartate (D-aspartate) O-methyltransferase activity"/>
    <property type="evidence" value="ECO:0007669"/>
    <property type="project" value="InterPro"/>
</dbReference>
<dbReference type="EMBL" id="CP021781">
    <property type="protein sequence ID" value="AXA34534.1"/>
    <property type="molecule type" value="Genomic_DNA"/>
</dbReference>
<gene>
    <name evidence="4" type="ORF">CDH04_09060</name>
    <name evidence="5" type="ORF">FZC43_09070</name>
</gene>
<dbReference type="OrthoDB" id="9810066at2"/>
<evidence type="ECO:0000256" key="2">
    <source>
        <dbReference type="ARBA" id="ARBA00013346"/>
    </source>
</evidence>
<dbReference type="AlphaFoldDB" id="A0A2Z4Y0E6"/>
<dbReference type="GO" id="GO:0032259">
    <property type="term" value="P:methylation"/>
    <property type="evidence" value="ECO:0007669"/>
    <property type="project" value="UniProtKB-KW"/>
</dbReference>
<name>A0A2Z4Y0E6_9GAMM</name>
<comment type="similarity">
    <text evidence="1">Belongs to the methyltransferase superfamily. L-isoaspartyl/D-aspartyl protein methyltransferase family.</text>
</comment>
<dbReference type="PANTHER" id="PTHR11579:SF18">
    <property type="entry name" value="PROTEIN-L-ISOASPARTATE O-METHYLTRANSFERASE"/>
    <property type="match status" value="1"/>
</dbReference>